<reference evidence="4" key="1">
    <citation type="submission" date="2025-08" db="UniProtKB">
        <authorList>
            <consortium name="RefSeq"/>
        </authorList>
    </citation>
    <scope>IDENTIFICATION</scope>
</reference>
<keyword evidence="3" id="KW-1185">Reference proteome</keyword>
<dbReference type="RefSeq" id="XP_014661448.1">
    <property type="nucleotide sequence ID" value="XM_014805962.1"/>
</dbReference>
<keyword evidence="2" id="KW-0812">Transmembrane</keyword>
<feature type="compositionally biased region" description="Basic and acidic residues" evidence="1">
    <location>
        <begin position="265"/>
        <end position="275"/>
    </location>
</feature>
<gene>
    <name evidence="4" type="primary">LOC106804684</name>
</gene>
<organism evidence="3 4">
    <name type="scientific">Priapulus caudatus</name>
    <name type="common">Priapulid worm</name>
    <dbReference type="NCBI Taxonomy" id="37621"/>
    <lineage>
        <taxon>Eukaryota</taxon>
        <taxon>Metazoa</taxon>
        <taxon>Ecdysozoa</taxon>
        <taxon>Scalidophora</taxon>
        <taxon>Priapulida</taxon>
        <taxon>Priapulimorpha</taxon>
        <taxon>Priapulimorphida</taxon>
        <taxon>Priapulidae</taxon>
        <taxon>Priapulus</taxon>
    </lineage>
</organism>
<evidence type="ECO:0000313" key="3">
    <source>
        <dbReference type="Proteomes" id="UP000695022"/>
    </source>
</evidence>
<feature type="compositionally biased region" description="Basic and acidic residues" evidence="1">
    <location>
        <begin position="155"/>
        <end position="166"/>
    </location>
</feature>
<feature type="transmembrane region" description="Helical" evidence="2">
    <location>
        <begin position="33"/>
        <end position="55"/>
    </location>
</feature>
<sequence length="281" mass="30261">MDDVTTSDSWTTEVDTTEGVTGSTGRPLAFLPAHYALVTVACLLLLAAAIISLYAMCRRQHQRLMAVAEAKVVLSQLSNQSGSYTTPLPDTPLQQQKHRSSVEILYDYEQTTPTPGGATRRETEPLRPVGGASRFSFNFERAGSILRAVFSVATTRDDARDKRQADQRPVSMLSVDRIMGRGDETACTGSNPAVTTAAPSSGTSDVRPLPAVRKTPDASDELQTGEGNLAPPAACQQPQTTESRARGGEDDDVDDDDGFLIGAVHIEDEQIREASRMTSFD</sequence>
<dbReference type="Proteomes" id="UP000695022">
    <property type="component" value="Unplaced"/>
</dbReference>
<feature type="region of interest" description="Disordered" evidence="1">
    <location>
        <begin position="1"/>
        <end position="23"/>
    </location>
</feature>
<feature type="region of interest" description="Disordered" evidence="1">
    <location>
        <begin position="154"/>
        <end position="281"/>
    </location>
</feature>
<protein>
    <submittedName>
        <fullName evidence="4">Uncharacterized protein LOC106804684</fullName>
    </submittedName>
</protein>
<feature type="compositionally biased region" description="Polar residues" evidence="1">
    <location>
        <begin position="1"/>
        <end position="10"/>
    </location>
</feature>
<evidence type="ECO:0000313" key="4">
    <source>
        <dbReference type="RefSeq" id="XP_014661448.1"/>
    </source>
</evidence>
<feature type="region of interest" description="Disordered" evidence="1">
    <location>
        <begin position="110"/>
        <end position="129"/>
    </location>
</feature>
<evidence type="ECO:0000256" key="1">
    <source>
        <dbReference type="SAM" id="MobiDB-lite"/>
    </source>
</evidence>
<proteinExistence type="predicted"/>
<feature type="compositionally biased region" description="Low complexity" evidence="1">
    <location>
        <begin position="11"/>
        <end position="23"/>
    </location>
</feature>
<name>A0ABM1DNC7_PRICU</name>
<dbReference type="GeneID" id="106804684"/>
<evidence type="ECO:0000256" key="2">
    <source>
        <dbReference type="SAM" id="Phobius"/>
    </source>
</evidence>
<keyword evidence="2" id="KW-0472">Membrane</keyword>
<feature type="compositionally biased region" description="Polar residues" evidence="1">
    <location>
        <begin position="187"/>
        <end position="204"/>
    </location>
</feature>
<feature type="compositionally biased region" description="Acidic residues" evidence="1">
    <location>
        <begin position="249"/>
        <end position="258"/>
    </location>
</feature>
<accession>A0ABM1DNC7</accession>
<keyword evidence="2" id="KW-1133">Transmembrane helix</keyword>